<organism evidence="2 3">
    <name type="scientific">Diplocloster agilis</name>
    <dbReference type="NCBI Taxonomy" id="2850323"/>
    <lineage>
        <taxon>Bacteria</taxon>
        <taxon>Bacillati</taxon>
        <taxon>Bacillota</taxon>
        <taxon>Clostridia</taxon>
        <taxon>Lachnospirales</taxon>
        <taxon>Lachnospiraceae</taxon>
        <taxon>Diplocloster</taxon>
    </lineage>
</organism>
<evidence type="ECO:0000259" key="1">
    <source>
        <dbReference type="Pfam" id="PF13577"/>
    </source>
</evidence>
<proteinExistence type="predicted"/>
<dbReference type="SUPFAM" id="SSF54427">
    <property type="entry name" value="NTF2-like"/>
    <property type="match status" value="1"/>
</dbReference>
<protein>
    <submittedName>
        <fullName evidence="2">Nuclear transport factor 2 family protein</fullName>
    </submittedName>
</protein>
<dbReference type="InterPro" id="IPR032710">
    <property type="entry name" value="NTF2-like_dom_sf"/>
</dbReference>
<accession>A0A949K3B2</accession>
<gene>
    <name evidence="2" type="ORF">KTH89_15660</name>
</gene>
<feature type="domain" description="SnoaL-like" evidence="1">
    <location>
        <begin position="19"/>
        <end position="150"/>
    </location>
</feature>
<dbReference type="AlphaFoldDB" id="A0A949K3B2"/>
<dbReference type="Proteomes" id="UP000712157">
    <property type="component" value="Unassembled WGS sequence"/>
</dbReference>
<sequence>MENEVMQEQAKRVADKILRLEAYTEIQNNMGSCVLSYNYRRPEEVLSFFSSREDATLEIADEGVFRGKDIREAITYLMPSTCEPGELMDIQLASPIIEVAEDLETARAQWVCPGIGALPREGEAPQAIWNWGVIGADFIYEHGSWKIWHFHWFRLMKCDYQKGWVQDTSLENRPNIPVHPLAEESTYHNPYTPYSIRECIPMYPRPYKTWDGEDWMLKKKKE</sequence>
<dbReference type="Gene3D" id="3.10.450.50">
    <property type="match status" value="1"/>
</dbReference>
<dbReference type="EMBL" id="JAHQCW010000027">
    <property type="protein sequence ID" value="MBU9737980.1"/>
    <property type="molecule type" value="Genomic_DNA"/>
</dbReference>
<comment type="caution">
    <text evidence="2">The sequence shown here is derived from an EMBL/GenBank/DDBJ whole genome shotgun (WGS) entry which is preliminary data.</text>
</comment>
<evidence type="ECO:0000313" key="3">
    <source>
        <dbReference type="Proteomes" id="UP000712157"/>
    </source>
</evidence>
<keyword evidence="3" id="KW-1185">Reference proteome</keyword>
<evidence type="ECO:0000313" key="2">
    <source>
        <dbReference type="EMBL" id="MBU9737980.1"/>
    </source>
</evidence>
<dbReference type="Pfam" id="PF13577">
    <property type="entry name" value="SnoaL_4"/>
    <property type="match status" value="1"/>
</dbReference>
<reference evidence="2" key="1">
    <citation type="submission" date="2021-06" db="EMBL/GenBank/DDBJ databases">
        <title>Description of novel taxa of the family Lachnospiraceae.</title>
        <authorList>
            <person name="Chaplin A.V."/>
            <person name="Sokolova S.R."/>
            <person name="Pikina A.P."/>
            <person name="Korzhanova M."/>
            <person name="Belova V."/>
            <person name="Korostin D."/>
            <person name="Efimov B.A."/>
        </authorList>
    </citation>
    <scope>NUCLEOTIDE SEQUENCE</scope>
    <source>
        <strain evidence="2">ASD5720</strain>
    </source>
</reference>
<name>A0A949K3B2_9FIRM</name>
<dbReference type="InterPro" id="IPR037401">
    <property type="entry name" value="SnoaL-like"/>
</dbReference>
<dbReference type="RefSeq" id="WP_238722305.1">
    <property type="nucleotide sequence ID" value="NZ_JAHQCW010000027.1"/>
</dbReference>